<evidence type="ECO:0000256" key="2">
    <source>
        <dbReference type="SAM" id="SignalP"/>
    </source>
</evidence>
<reference evidence="3 4" key="1">
    <citation type="journal article" date="2019" name="Nat. Ecol. Evol.">
        <title>Megaphylogeny resolves global patterns of mushroom evolution.</title>
        <authorList>
            <person name="Varga T."/>
            <person name="Krizsan K."/>
            <person name="Foldi C."/>
            <person name="Dima B."/>
            <person name="Sanchez-Garcia M."/>
            <person name="Sanchez-Ramirez S."/>
            <person name="Szollosi G.J."/>
            <person name="Szarkandi J.G."/>
            <person name="Papp V."/>
            <person name="Albert L."/>
            <person name="Andreopoulos W."/>
            <person name="Angelini C."/>
            <person name="Antonin V."/>
            <person name="Barry K.W."/>
            <person name="Bougher N.L."/>
            <person name="Buchanan P."/>
            <person name="Buyck B."/>
            <person name="Bense V."/>
            <person name="Catcheside P."/>
            <person name="Chovatia M."/>
            <person name="Cooper J."/>
            <person name="Damon W."/>
            <person name="Desjardin D."/>
            <person name="Finy P."/>
            <person name="Geml J."/>
            <person name="Haridas S."/>
            <person name="Hughes K."/>
            <person name="Justo A."/>
            <person name="Karasinski D."/>
            <person name="Kautmanova I."/>
            <person name="Kiss B."/>
            <person name="Kocsube S."/>
            <person name="Kotiranta H."/>
            <person name="LaButti K.M."/>
            <person name="Lechner B.E."/>
            <person name="Liimatainen K."/>
            <person name="Lipzen A."/>
            <person name="Lukacs Z."/>
            <person name="Mihaltcheva S."/>
            <person name="Morgado L.N."/>
            <person name="Niskanen T."/>
            <person name="Noordeloos M.E."/>
            <person name="Ohm R.A."/>
            <person name="Ortiz-Santana B."/>
            <person name="Ovrebo C."/>
            <person name="Racz N."/>
            <person name="Riley R."/>
            <person name="Savchenko A."/>
            <person name="Shiryaev A."/>
            <person name="Soop K."/>
            <person name="Spirin V."/>
            <person name="Szebenyi C."/>
            <person name="Tomsovsky M."/>
            <person name="Tulloss R.E."/>
            <person name="Uehling J."/>
            <person name="Grigoriev I.V."/>
            <person name="Vagvolgyi C."/>
            <person name="Papp T."/>
            <person name="Martin F.M."/>
            <person name="Miettinen O."/>
            <person name="Hibbett D.S."/>
            <person name="Nagy L.G."/>
        </authorList>
    </citation>
    <scope>NUCLEOTIDE SEQUENCE [LARGE SCALE GENOMIC DNA]</scope>
    <source>
        <strain evidence="3 4">CBS 121175</strain>
    </source>
</reference>
<sequence length="128" mass="13146">MLKDFKLAGLAIVASLLLNTVVVATPVGIDRRQILPSVSSPQSSGVVVPSSSRAPIQYPSSSVVASSSRAPTQFPSSSGIASTPVCPPSSQALALHLAPVHQLNSLAAPVHQAHSLPAWHLLKGRNCG</sequence>
<evidence type="ECO:0000256" key="1">
    <source>
        <dbReference type="SAM" id="MobiDB-lite"/>
    </source>
</evidence>
<protein>
    <recommendedName>
        <fullName evidence="5">Hydrophobin</fullName>
    </recommendedName>
</protein>
<dbReference type="EMBL" id="ML210167">
    <property type="protein sequence ID" value="TFK27184.1"/>
    <property type="molecule type" value="Genomic_DNA"/>
</dbReference>
<feature type="compositionally biased region" description="Polar residues" evidence="1">
    <location>
        <begin position="69"/>
        <end position="81"/>
    </location>
</feature>
<gene>
    <name evidence="3" type="ORF">FA15DRAFT_227959</name>
</gene>
<accession>A0A5C3L2G5</accession>
<proteinExistence type="predicted"/>
<organism evidence="3 4">
    <name type="scientific">Coprinopsis marcescibilis</name>
    <name type="common">Agaric fungus</name>
    <name type="synonym">Psathyrella marcescibilis</name>
    <dbReference type="NCBI Taxonomy" id="230819"/>
    <lineage>
        <taxon>Eukaryota</taxon>
        <taxon>Fungi</taxon>
        <taxon>Dikarya</taxon>
        <taxon>Basidiomycota</taxon>
        <taxon>Agaricomycotina</taxon>
        <taxon>Agaricomycetes</taxon>
        <taxon>Agaricomycetidae</taxon>
        <taxon>Agaricales</taxon>
        <taxon>Agaricineae</taxon>
        <taxon>Psathyrellaceae</taxon>
        <taxon>Coprinopsis</taxon>
    </lineage>
</organism>
<dbReference type="Proteomes" id="UP000307440">
    <property type="component" value="Unassembled WGS sequence"/>
</dbReference>
<feature type="region of interest" description="Disordered" evidence="1">
    <location>
        <begin position="62"/>
        <end position="84"/>
    </location>
</feature>
<name>A0A5C3L2G5_COPMA</name>
<keyword evidence="2" id="KW-0732">Signal</keyword>
<feature type="chain" id="PRO_5023126824" description="Hydrophobin" evidence="2">
    <location>
        <begin position="25"/>
        <end position="128"/>
    </location>
</feature>
<evidence type="ECO:0008006" key="5">
    <source>
        <dbReference type="Google" id="ProtNLM"/>
    </source>
</evidence>
<evidence type="ECO:0000313" key="4">
    <source>
        <dbReference type="Proteomes" id="UP000307440"/>
    </source>
</evidence>
<feature type="signal peptide" evidence="2">
    <location>
        <begin position="1"/>
        <end position="24"/>
    </location>
</feature>
<keyword evidence="4" id="KW-1185">Reference proteome</keyword>
<evidence type="ECO:0000313" key="3">
    <source>
        <dbReference type="EMBL" id="TFK27184.1"/>
    </source>
</evidence>
<dbReference type="AlphaFoldDB" id="A0A5C3L2G5"/>